<feature type="domain" description="N-acetyltransferase" evidence="1">
    <location>
        <begin position="6"/>
        <end position="147"/>
    </location>
</feature>
<dbReference type="OrthoDB" id="9796171at2"/>
<dbReference type="CDD" id="cd04301">
    <property type="entry name" value="NAT_SF"/>
    <property type="match status" value="1"/>
</dbReference>
<dbReference type="AlphaFoldDB" id="A0A1I0ZU06"/>
<proteinExistence type="predicted"/>
<evidence type="ECO:0000313" key="2">
    <source>
        <dbReference type="EMBL" id="SFB29184.1"/>
    </source>
</evidence>
<dbReference type="Proteomes" id="UP000198619">
    <property type="component" value="Unassembled WGS sequence"/>
</dbReference>
<keyword evidence="3" id="KW-1185">Reference proteome</keyword>
<accession>A0A1I0ZU06</accession>
<dbReference type="EMBL" id="FOKI01000025">
    <property type="protein sequence ID" value="SFB29184.1"/>
    <property type="molecule type" value="Genomic_DNA"/>
</dbReference>
<dbReference type="PROSITE" id="PS51186">
    <property type="entry name" value="GNAT"/>
    <property type="match status" value="1"/>
</dbReference>
<organism evidence="2 3">
    <name type="scientific">Clostridium frigidicarnis</name>
    <dbReference type="NCBI Taxonomy" id="84698"/>
    <lineage>
        <taxon>Bacteria</taxon>
        <taxon>Bacillati</taxon>
        <taxon>Bacillota</taxon>
        <taxon>Clostridia</taxon>
        <taxon>Eubacteriales</taxon>
        <taxon>Clostridiaceae</taxon>
        <taxon>Clostridium</taxon>
    </lineage>
</organism>
<name>A0A1I0ZU06_9CLOT</name>
<dbReference type="SUPFAM" id="SSF55729">
    <property type="entry name" value="Acyl-CoA N-acyltransferases (Nat)"/>
    <property type="match status" value="1"/>
</dbReference>
<protein>
    <submittedName>
        <fullName evidence="2">ElaA protein</fullName>
    </submittedName>
</protein>
<reference evidence="2 3" key="1">
    <citation type="submission" date="2016-10" db="EMBL/GenBank/DDBJ databases">
        <authorList>
            <person name="de Groot N.N."/>
        </authorList>
    </citation>
    <scope>NUCLEOTIDE SEQUENCE [LARGE SCALE GENOMIC DNA]</scope>
    <source>
        <strain evidence="2 3">DSM 12271</strain>
    </source>
</reference>
<sequence>MELKIKKFKELNIEELYQILKARNEVFIVEQECPYLDCDDKDKNSYHMFFMEDDKLASYVRILGKGISFEQVSIGRVLVNKDYRGSGIARKIMIEAIKFIENNMNEKEIKISAQEYLKDFYKGLGFKEVSEVYLEDEIPHRDMIYIK</sequence>
<evidence type="ECO:0000259" key="1">
    <source>
        <dbReference type="PROSITE" id="PS51186"/>
    </source>
</evidence>
<dbReference type="GO" id="GO:0016747">
    <property type="term" value="F:acyltransferase activity, transferring groups other than amino-acyl groups"/>
    <property type="evidence" value="ECO:0007669"/>
    <property type="project" value="InterPro"/>
</dbReference>
<dbReference type="Pfam" id="PF13673">
    <property type="entry name" value="Acetyltransf_10"/>
    <property type="match status" value="1"/>
</dbReference>
<dbReference type="InterPro" id="IPR000182">
    <property type="entry name" value="GNAT_dom"/>
</dbReference>
<evidence type="ECO:0000313" key="3">
    <source>
        <dbReference type="Proteomes" id="UP000198619"/>
    </source>
</evidence>
<gene>
    <name evidence="2" type="ORF">SAMN04488528_102526</name>
</gene>
<dbReference type="STRING" id="84698.SAMN04488528_102526"/>
<dbReference type="InterPro" id="IPR016181">
    <property type="entry name" value="Acyl_CoA_acyltransferase"/>
</dbReference>
<dbReference type="Gene3D" id="3.40.630.30">
    <property type="match status" value="1"/>
</dbReference>
<dbReference type="RefSeq" id="WP_090042299.1">
    <property type="nucleotide sequence ID" value="NZ_FOKI01000025.1"/>
</dbReference>